<name>A0A6B2LM50_9EUKA</name>
<sequence>MIPVYMYVSIFGLPFFEFALVYLSMSALVSFTLTLAYKNVAEGFHSRIASRQQSITVAYKVKDKRSVLDELQAKQRAVVNEEATIFAILYNNVFYLFFSVLLAFYGLRAFPMIFNYVLSVGFATGLVLYSSLTKERQ</sequence>
<feature type="transmembrane region" description="Helical" evidence="1">
    <location>
        <begin position="113"/>
        <end position="132"/>
    </location>
</feature>
<feature type="transmembrane region" description="Helical" evidence="1">
    <location>
        <begin position="83"/>
        <end position="107"/>
    </location>
</feature>
<dbReference type="Pfam" id="PF07074">
    <property type="entry name" value="TRAP-gamma"/>
    <property type="match status" value="1"/>
</dbReference>
<protein>
    <submittedName>
        <fullName evidence="2">Uncharacterized protein</fullName>
    </submittedName>
</protein>
<keyword evidence="1" id="KW-0472">Membrane</keyword>
<keyword evidence="1" id="KW-0812">Transmembrane</keyword>
<accession>A0A6B2LM50</accession>
<organism evidence="2">
    <name type="scientific">Arcella intermedia</name>
    <dbReference type="NCBI Taxonomy" id="1963864"/>
    <lineage>
        <taxon>Eukaryota</taxon>
        <taxon>Amoebozoa</taxon>
        <taxon>Tubulinea</taxon>
        <taxon>Elardia</taxon>
        <taxon>Arcellinida</taxon>
        <taxon>Sphaerothecina</taxon>
        <taxon>Arcellidae</taxon>
        <taxon>Arcella</taxon>
    </lineage>
</organism>
<reference evidence="2" key="1">
    <citation type="journal article" date="2020" name="J. Eukaryot. Microbiol.">
        <title>De novo Sequencing, Assembly and Annotation of the Transcriptome for the Free-Living Testate Amoeba Arcella intermedia.</title>
        <authorList>
            <person name="Ribeiro G.M."/>
            <person name="Porfirio-Sousa A.L."/>
            <person name="Maurer-Alcala X.X."/>
            <person name="Katz L.A."/>
            <person name="Lahr D.J.G."/>
        </authorList>
    </citation>
    <scope>NUCLEOTIDE SEQUENCE</scope>
</reference>
<keyword evidence="1" id="KW-1133">Transmembrane helix</keyword>
<dbReference type="GO" id="GO:0006614">
    <property type="term" value="P:SRP-dependent cotranslational protein targeting to membrane"/>
    <property type="evidence" value="ECO:0007669"/>
    <property type="project" value="InterPro"/>
</dbReference>
<dbReference type="GO" id="GO:0016020">
    <property type="term" value="C:membrane"/>
    <property type="evidence" value="ECO:0007669"/>
    <property type="project" value="InterPro"/>
</dbReference>
<dbReference type="EMBL" id="GIBP01008941">
    <property type="protein sequence ID" value="NDV37910.1"/>
    <property type="molecule type" value="Transcribed_RNA"/>
</dbReference>
<evidence type="ECO:0000313" key="2">
    <source>
        <dbReference type="EMBL" id="NDV37910.1"/>
    </source>
</evidence>
<proteinExistence type="predicted"/>
<dbReference type="InterPro" id="IPR009779">
    <property type="entry name" value="SSR3"/>
</dbReference>
<dbReference type="AlphaFoldDB" id="A0A6B2LM50"/>
<evidence type="ECO:0000256" key="1">
    <source>
        <dbReference type="SAM" id="Phobius"/>
    </source>
</evidence>
<feature type="transmembrane region" description="Helical" evidence="1">
    <location>
        <begin position="15"/>
        <end position="37"/>
    </location>
</feature>